<name>A0ABQ6GBH2_9BACL</name>
<dbReference type="Pfam" id="PF05504">
    <property type="entry name" value="Spore_GerAC"/>
    <property type="match status" value="1"/>
</dbReference>
<evidence type="ECO:0000256" key="1">
    <source>
        <dbReference type="ARBA" id="ARBA00004635"/>
    </source>
</evidence>
<dbReference type="InterPro" id="IPR008844">
    <property type="entry name" value="Spore_GerAC-like"/>
</dbReference>
<dbReference type="InterPro" id="IPR038501">
    <property type="entry name" value="Spore_GerAC_C_sf"/>
</dbReference>
<dbReference type="Proteomes" id="UP001157114">
    <property type="component" value="Unassembled WGS sequence"/>
</dbReference>
<comment type="similarity">
    <text evidence="2">Belongs to the GerABKC lipoprotein family.</text>
</comment>
<gene>
    <name evidence="10" type="primary">gerHC</name>
    <name evidence="10" type="ORF">MU1_09620</name>
</gene>
<comment type="subcellular location">
    <subcellularLocation>
        <location evidence="1">Membrane</location>
        <topology evidence="1">Lipid-anchor</topology>
    </subcellularLocation>
</comment>
<keyword evidence="5" id="KW-0472">Membrane</keyword>
<keyword evidence="4" id="KW-0732">Signal</keyword>
<dbReference type="NCBIfam" id="TIGR02887">
    <property type="entry name" value="spore_ger_x_C"/>
    <property type="match status" value="1"/>
</dbReference>
<dbReference type="PANTHER" id="PTHR35789">
    <property type="entry name" value="SPORE GERMINATION PROTEIN B3"/>
    <property type="match status" value="1"/>
</dbReference>
<evidence type="ECO:0000259" key="8">
    <source>
        <dbReference type="Pfam" id="PF05504"/>
    </source>
</evidence>
<keyword evidence="7" id="KW-0449">Lipoprotein</keyword>
<evidence type="ECO:0000256" key="3">
    <source>
        <dbReference type="ARBA" id="ARBA00022544"/>
    </source>
</evidence>
<keyword evidence="11" id="KW-1185">Reference proteome</keyword>
<accession>A0ABQ6GBH2</accession>
<sequence>MRKRVRTGICLLAAWLGCALMTTGCWDYHDINHRTVPVIMGVSKGQEKRYKVSLQIPIPAERKLNVKVVSREASTISEGIDNIRTDVENYIDLLSIQLIVVSQELAREGLQDALTNAIRATAFPPKTLLAVTDSDMEELLSNTKKAITSDITTFYKFANKRAGWTPKTAKANLMESFSSTQSYTQDILLPIIKPGRETVLEFDGSAILKKGKMIGRLSDNETLVVNVITNRFYGADVEVLESASLTIRSAHMHWSSRVTENGPELVGKLNLQTSLSESRIEKPKSEHISDLEKLFLKELEQVTNKLIQTGADPLGLGNHFRSKIPFEKLAQWRSDYYPELKVRYLVDVKINNLGSLVQAE</sequence>
<dbReference type="Gene3D" id="3.30.300.210">
    <property type="entry name" value="Nutrient germinant receptor protein C, domain 3"/>
    <property type="match status" value="1"/>
</dbReference>
<evidence type="ECO:0000313" key="11">
    <source>
        <dbReference type="Proteomes" id="UP001157114"/>
    </source>
</evidence>
<evidence type="ECO:0000313" key="10">
    <source>
        <dbReference type="EMBL" id="GLX66618.1"/>
    </source>
</evidence>
<protein>
    <submittedName>
        <fullName evidence="10">Germination protein</fullName>
    </submittedName>
</protein>
<dbReference type="RefSeq" id="WP_284237326.1">
    <property type="nucleotide sequence ID" value="NZ_BSSQ01000004.1"/>
</dbReference>
<keyword evidence="3" id="KW-0309">Germination</keyword>
<comment type="caution">
    <text evidence="10">The sequence shown here is derived from an EMBL/GenBank/DDBJ whole genome shotgun (WGS) entry which is preliminary data.</text>
</comment>
<evidence type="ECO:0000256" key="6">
    <source>
        <dbReference type="ARBA" id="ARBA00023139"/>
    </source>
</evidence>
<organism evidence="10 11">
    <name type="scientific">Paenibacillus glycanilyticus</name>
    <dbReference type="NCBI Taxonomy" id="126569"/>
    <lineage>
        <taxon>Bacteria</taxon>
        <taxon>Bacillati</taxon>
        <taxon>Bacillota</taxon>
        <taxon>Bacilli</taxon>
        <taxon>Bacillales</taxon>
        <taxon>Paenibacillaceae</taxon>
        <taxon>Paenibacillus</taxon>
    </lineage>
</organism>
<feature type="domain" description="Spore germination protein N-terminal" evidence="9">
    <location>
        <begin position="27"/>
        <end position="193"/>
    </location>
</feature>
<evidence type="ECO:0000259" key="9">
    <source>
        <dbReference type="Pfam" id="PF25198"/>
    </source>
</evidence>
<feature type="domain" description="Spore germination GerAC-like C-terminal" evidence="8">
    <location>
        <begin position="203"/>
        <end position="354"/>
    </location>
</feature>
<evidence type="ECO:0000256" key="4">
    <source>
        <dbReference type="ARBA" id="ARBA00022729"/>
    </source>
</evidence>
<dbReference type="InterPro" id="IPR046953">
    <property type="entry name" value="Spore_GerAC-like_C"/>
</dbReference>
<reference evidence="10 11" key="1">
    <citation type="submission" date="2023-03" db="EMBL/GenBank/DDBJ databases">
        <title>Draft genome sequence of the bacteria which degrade cell wall of Tricholomamatutake.</title>
        <authorList>
            <person name="Konishi Y."/>
            <person name="Fukuta Y."/>
            <person name="Shirasaka N."/>
        </authorList>
    </citation>
    <scope>NUCLEOTIDE SEQUENCE [LARGE SCALE GENOMIC DNA]</scope>
    <source>
        <strain evidence="11">mu1</strain>
    </source>
</reference>
<evidence type="ECO:0000256" key="2">
    <source>
        <dbReference type="ARBA" id="ARBA00007886"/>
    </source>
</evidence>
<dbReference type="Pfam" id="PF25198">
    <property type="entry name" value="Spore_GerAC_N"/>
    <property type="match status" value="1"/>
</dbReference>
<evidence type="ECO:0000256" key="7">
    <source>
        <dbReference type="ARBA" id="ARBA00023288"/>
    </source>
</evidence>
<dbReference type="PANTHER" id="PTHR35789:SF1">
    <property type="entry name" value="SPORE GERMINATION PROTEIN B3"/>
    <property type="match status" value="1"/>
</dbReference>
<dbReference type="InterPro" id="IPR057336">
    <property type="entry name" value="GerAC_N"/>
</dbReference>
<proteinExistence type="inferred from homology"/>
<keyword evidence="6" id="KW-0564">Palmitate</keyword>
<dbReference type="PROSITE" id="PS51257">
    <property type="entry name" value="PROKAR_LIPOPROTEIN"/>
    <property type="match status" value="1"/>
</dbReference>
<evidence type="ECO:0000256" key="5">
    <source>
        <dbReference type="ARBA" id="ARBA00023136"/>
    </source>
</evidence>
<dbReference type="EMBL" id="BSSQ01000004">
    <property type="protein sequence ID" value="GLX66618.1"/>
    <property type="molecule type" value="Genomic_DNA"/>
</dbReference>